<proteinExistence type="predicted"/>
<name>A0AAW7QGD4_STRVE</name>
<reference evidence="1" key="1">
    <citation type="submission" date="2023-07" db="EMBL/GenBank/DDBJ databases">
        <title>SVep1, a Temperate Phage of Human Oral Commensal Streptococcus vestibularis.</title>
        <authorList>
            <person name="Wu M."/>
            <person name="Zhu Y."/>
            <person name="Li Y."/>
        </authorList>
    </citation>
    <scope>NUCLEOTIDE SEQUENCE</scope>
    <source>
        <strain evidence="1">SVE8</strain>
    </source>
</reference>
<dbReference type="Proteomes" id="UP001172310">
    <property type="component" value="Unassembled WGS sequence"/>
</dbReference>
<evidence type="ECO:0000313" key="1">
    <source>
        <dbReference type="EMBL" id="MDN5269923.1"/>
    </source>
</evidence>
<comment type="caution">
    <text evidence="1">The sequence shown here is derived from an EMBL/GenBank/DDBJ whole genome shotgun (WGS) entry which is preliminary data.</text>
</comment>
<dbReference type="AlphaFoldDB" id="A0AAW7QGD4"/>
<dbReference type="EMBL" id="JAUJGC010000031">
    <property type="protein sequence ID" value="MDN5269923.1"/>
    <property type="molecule type" value="Genomic_DNA"/>
</dbReference>
<sequence>MQEKIICEKDKIQQCNEKIMERCFSTTSAFCGIDSTTIRISGTFEFDHNILSRYLKTNNSKNNKCKISECGNYEFIQITSKEFGKLEIGQDFYRKHSSYYCRLQLIHPDVNTETISVNHLKSRVIKLLKIFESEMGILITPYKISLMKLELAFTFATDSIIHLQTRNLFIKCFSKASQVDKKIYEKASTKEDHHILSSRLRKNMEHVLYDKTAKAEHRRHIKRNSKRQFRVYRYETTLNEQKIKKEFGSALLEDLTDKQIIIFLEELLTSSIFRYIDLLRKSIKITEQELCRLNREKGKDDYIDAFLSRQLNNSLEKLSPLTIDEGIFCFLDTTSFISTSNSARTKRNLIKQSRKRDSNESTYFLSKMISWQVLHLFKLFHDSLEFAKVLGLGCFINETCTEIHLLKQKEFTTDQRDIVFNQIIRSKKKNNKIDLNKIIINQLNDLDSELF</sequence>
<gene>
    <name evidence="1" type="ORF">QY913_07315</name>
</gene>
<dbReference type="RefSeq" id="WP_301382518.1">
    <property type="nucleotide sequence ID" value="NZ_JAUJGC010000031.1"/>
</dbReference>
<organism evidence="1 2">
    <name type="scientific">Streptococcus vestibularis</name>
    <dbReference type="NCBI Taxonomy" id="1343"/>
    <lineage>
        <taxon>Bacteria</taxon>
        <taxon>Bacillati</taxon>
        <taxon>Bacillota</taxon>
        <taxon>Bacilli</taxon>
        <taxon>Lactobacillales</taxon>
        <taxon>Streptococcaceae</taxon>
        <taxon>Streptococcus</taxon>
    </lineage>
</organism>
<accession>A0AAW7QGD4</accession>
<protein>
    <submittedName>
        <fullName evidence="1">Uncharacterized protein</fullName>
    </submittedName>
</protein>
<evidence type="ECO:0000313" key="2">
    <source>
        <dbReference type="Proteomes" id="UP001172310"/>
    </source>
</evidence>